<keyword evidence="9" id="KW-1185">Reference proteome</keyword>
<keyword evidence="5 6" id="KW-0067">ATP-binding</keyword>
<accession>A0ABS8DAL8</accession>
<dbReference type="PANTHER" id="PTHR43869">
    <property type="entry name" value="GLYCINE BETAINE/PROLINE BETAINE TRANSPORT SYSTEM ATP-BINDING PROTEIN PROV"/>
    <property type="match status" value="1"/>
</dbReference>
<sequence>MQQSKIRVENLYKVFGPQPMDAVNLLKQGKRKEEIFEKTGQVVGVNNVSFDVDEGEIFVLMGLSGSGKSTLIRLINRLVEPTDGKIIIDGEDVAKLPPQKLIDLRRKDMSMVFQSFALMPHRTVVANAAFGLEVAGVPKAQREMQAMTVLEQVGLAAFAQKYPHQLSGGMQQRVGLARALAVNPSLMLMDEAFSALDPLKRSEMQDVLLKLQREHRRTIFFVSHDLEEALRIGTRIAIMEGGRLVQVGTPQEIVENPAEDYVREFFKSVDTSRYLMAKDMLDTHAIPVLKQGETISENALNDYAWCVCLSKDNHFLGLLPTERAKASVGQSVSIDNLITVDPISHRSVLQNVLPRLLGQRTPLPVMDDNGHYVGVLSSYSVLTRISQRGLHV</sequence>
<evidence type="ECO:0000256" key="1">
    <source>
        <dbReference type="ARBA" id="ARBA00005417"/>
    </source>
</evidence>
<evidence type="ECO:0000313" key="8">
    <source>
        <dbReference type="EMBL" id="MCB6185177.1"/>
    </source>
</evidence>
<evidence type="ECO:0000256" key="3">
    <source>
        <dbReference type="ARBA" id="ARBA00022475"/>
    </source>
</evidence>
<organism evidence="8 9">
    <name type="scientific">Leeia speluncae</name>
    <dbReference type="NCBI Taxonomy" id="2884804"/>
    <lineage>
        <taxon>Bacteria</taxon>
        <taxon>Pseudomonadati</taxon>
        <taxon>Pseudomonadota</taxon>
        <taxon>Betaproteobacteria</taxon>
        <taxon>Neisseriales</taxon>
        <taxon>Leeiaceae</taxon>
        <taxon>Leeia</taxon>
    </lineage>
</organism>
<dbReference type="CDD" id="cd03294">
    <property type="entry name" value="ABC_Pro_Gly_Betaine"/>
    <property type="match status" value="1"/>
</dbReference>
<comment type="subcellular location">
    <subcellularLocation>
        <location evidence="6">Cell inner membrane</location>
        <topology evidence="6">Peripheral membrane protein</topology>
    </subcellularLocation>
</comment>
<dbReference type="PROSITE" id="PS00211">
    <property type="entry name" value="ABC_TRANSPORTER_1"/>
    <property type="match status" value="1"/>
</dbReference>
<keyword evidence="6" id="KW-0997">Cell inner membrane</keyword>
<dbReference type="Gene3D" id="3.40.50.300">
    <property type="entry name" value="P-loop containing nucleotide triphosphate hydrolases"/>
    <property type="match status" value="1"/>
</dbReference>
<dbReference type="NCBIfam" id="TIGR01186">
    <property type="entry name" value="proV"/>
    <property type="match status" value="1"/>
</dbReference>
<comment type="subunit">
    <text evidence="6">The complex is probably composed of two ATP-binding proteins, two transmembrane proteins and a solute-binding protein.</text>
</comment>
<feature type="domain" description="ABC transporter" evidence="7">
    <location>
        <begin position="6"/>
        <end position="266"/>
    </location>
</feature>
<dbReference type="PANTHER" id="PTHR43869:SF1">
    <property type="entry name" value="GLYCINE BETAINE_PROLINE BETAINE TRANSPORT SYSTEM ATP-BINDING PROTEIN PROV"/>
    <property type="match status" value="1"/>
</dbReference>
<dbReference type="Pfam" id="PF00005">
    <property type="entry name" value="ABC_tran"/>
    <property type="match status" value="1"/>
</dbReference>
<dbReference type="PROSITE" id="PS50893">
    <property type="entry name" value="ABC_TRANSPORTER_2"/>
    <property type="match status" value="1"/>
</dbReference>
<evidence type="ECO:0000256" key="2">
    <source>
        <dbReference type="ARBA" id="ARBA00022448"/>
    </source>
</evidence>
<comment type="caution">
    <text evidence="8">The sequence shown here is derived from an EMBL/GenBank/DDBJ whole genome shotgun (WGS) entry which is preliminary data.</text>
</comment>
<proteinExistence type="inferred from homology"/>
<dbReference type="InterPro" id="IPR051921">
    <property type="entry name" value="ABC_osmolyte_uptake_ATP-bind"/>
</dbReference>
<dbReference type="EMBL" id="JAJBZT010000013">
    <property type="protein sequence ID" value="MCB6185177.1"/>
    <property type="molecule type" value="Genomic_DNA"/>
</dbReference>
<dbReference type="InterPro" id="IPR003439">
    <property type="entry name" value="ABC_transporter-like_ATP-bd"/>
</dbReference>
<reference evidence="8" key="1">
    <citation type="submission" date="2021-10" db="EMBL/GenBank/DDBJ databases">
        <title>The complete genome sequence of Leeia sp. TBRC 13508.</title>
        <authorList>
            <person name="Charoenyingcharoen P."/>
            <person name="Yukphan P."/>
        </authorList>
    </citation>
    <scope>NUCLEOTIDE SEQUENCE</scope>
    <source>
        <strain evidence="8">TBRC 13508</strain>
    </source>
</reference>
<evidence type="ECO:0000256" key="6">
    <source>
        <dbReference type="RuleBase" id="RU369116"/>
    </source>
</evidence>
<evidence type="ECO:0000256" key="4">
    <source>
        <dbReference type="ARBA" id="ARBA00022741"/>
    </source>
</evidence>
<gene>
    <name evidence="8" type="ORF">LIN78_16650</name>
</gene>
<keyword evidence="3" id="KW-1003">Cell membrane</keyword>
<dbReference type="SUPFAM" id="SSF52540">
    <property type="entry name" value="P-loop containing nucleoside triphosphate hydrolases"/>
    <property type="match status" value="1"/>
</dbReference>
<comment type="catalytic activity">
    <reaction evidence="6">
        <text>a quaternary ammonium(out) + ATP + H2O = a quaternary ammonium(in) + ADP + phosphate + H(+)</text>
        <dbReference type="Rhea" id="RHEA:11036"/>
        <dbReference type="ChEBI" id="CHEBI:15377"/>
        <dbReference type="ChEBI" id="CHEBI:15378"/>
        <dbReference type="ChEBI" id="CHEBI:30616"/>
        <dbReference type="ChEBI" id="CHEBI:35267"/>
        <dbReference type="ChEBI" id="CHEBI:43474"/>
        <dbReference type="ChEBI" id="CHEBI:456216"/>
    </reaction>
</comment>
<evidence type="ECO:0000313" key="9">
    <source>
        <dbReference type="Proteomes" id="UP001165395"/>
    </source>
</evidence>
<dbReference type="EC" id="7.6.2.9" evidence="6"/>
<comment type="similarity">
    <text evidence="1 6">Belongs to the ABC transporter superfamily.</text>
</comment>
<dbReference type="RefSeq" id="WP_227182008.1">
    <property type="nucleotide sequence ID" value="NZ_JAJBZT010000013.1"/>
</dbReference>
<dbReference type="SMART" id="SM00382">
    <property type="entry name" value="AAA"/>
    <property type="match status" value="1"/>
</dbReference>
<dbReference type="Proteomes" id="UP001165395">
    <property type="component" value="Unassembled WGS sequence"/>
</dbReference>
<keyword evidence="4 6" id="KW-0547">Nucleotide-binding</keyword>
<keyword evidence="2 6" id="KW-0813">Transport</keyword>
<dbReference type="InterPro" id="IPR005892">
    <property type="entry name" value="Gly-betaine_transp_ATP-bd"/>
</dbReference>
<dbReference type="GO" id="GO:0005524">
    <property type="term" value="F:ATP binding"/>
    <property type="evidence" value="ECO:0007669"/>
    <property type="project" value="UniProtKB-KW"/>
</dbReference>
<keyword evidence="6" id="KW-0472">Membrane</keyword>
<name>A0ABS8DAL8_9NEIS</name>
<evidence type="ECO:0000256" key="5">
    <source>
        <dbReference type="ARBA" id="ARBA00022840"/>
    </source>
</evidence>
<evidence type="ECO:0000259" key="7">
    <source>
        <dbReference type="PROSITE" id="PS50893"/>
    </source>
</evidence>
<protein>
    <recommendedName>
        <fullName evidence="6">Quaternary amine transport ATP-binding protein</fullName>
        <ecNumber evidence="6">7.6.2.9</ecNumber>
    </recommendedName>
</protein>
<dbReference type="InterPro" id="IPR027417">
    <property type="entry name" value="P-loop_NTPase"/>
</dbReference>
<dbReference type="InterPro" id="IPR017871">
    <property type="entry name" value="ABC_transporter-like_CS"/>
</dbReference>
<dbReference type="InterPro" id="IPR003593">
    <property type="entry name" value="AAA+_ATPase"/>
</dbReference>